<keyword evidence="2" id="KW-0479">Metal-binding</keyword>
<protein>
    <recommendedName>
        <fullName evidence="12">RING-type domain-containing protein</fullName>
    </recommendedName>
</protein>
<dbReference type="PROSITE" id="PS50089">
    <property type="entry name" value="ZF_RING_2"/>
    <property type="match status" value="1"/>
</dbReference>
<evidence type="ECO:0000256" key="5">
    <source>
        <dbReference type="ARBA" id="ARBA00022786"/>
    </source>
</evidence>
<keyword evidence="11" id="KW-1185">Reference proteome</keyword>
<dbReference type="InterPro" id="IPR044066">
    <property type="entry name" value="TRIAD_supradom"/>
</dbReference>
<dbReference type="Gene3D" id="1.20.120.1750">
    <property type="match status" value="1"/>
</dbReference>
<evidence type="ECO:0000256" key="2">
    <source>
        <dbReference type="ARBA" id="ARBA00022723"/>
    </source>
</evidence>
<evidence type="ECO:0000256" key="1">
    <source>
        <dbReference type="ARBA" id="ARBA00022679"/>
    </source>
</evidence>
<evidence type="ECO:0000259" key="8">
    <source>
        <dbReference type="PROSITE" id="PS50089"/>
    </source>
</evidence>
<dbReference type="InterPro" id="IPR031127">
    <property type="entry name" value="E3_UB_ligase_RBR"/>
</dbReference>
<comment type="caution">
    <text evidence="10">The sequence shown here is derived from an EMBL/GenBank/DDBJ whole genome shotgun (WGS) entry which is preliminary data.</text>
</comment>
<evidence type="ECO:0000256" key="6">
    <source>
        <dbReference type="ARBA" id="ARBA00022833"/>
    </source>
</evidence>
<evidence type="ECO:0008006" key="12">
    <source>
        <dbReference type="Google" id="ProtNLM"/>
    </source>
</evidence>
<dbReference type="SUPFAM" id="SSF57850">
    <property type="entry name" value="RING/U-box"/>
    <property type="match status" value="2"/>
</dbReference>
<evidence type="ECO:0000259" key="9">
    <source>
        <dbReference type="PROSITE" id="PS51873"/>
    </source>
</evidence>
<dbReference type="Pfam" id="PF22191">
    <property type="entry name" value="IBR_1"/>
    <property type="match status" value="1"/>
</dbReference>
<feature type="domain" description="RING-type" evidence="9">
    <location>
        <begin position="51"/>
        <end position="363"/>
    </location>
</feature>
<evidence type="ECO:0000256" key="3">
    <source>
        <dbReference type="ARBA" id="ARBA00022737"/>
    </source>
</evidence>
<evidence type="ECO:0000256" key="4">
    <source>
        <dbReference type="ARBA" id="ARBA00022771"/>
    </source>
</evidence>
<dbReference type="AlphaFoldDB" id="A0A9P6XC00"/>
<proteinExistence type="predicted"/>
<dbReference type="Pfam" id="PF00097">
    <property type="entry name" value="zf-C3HC4"/>
    <property type="match status" value="1"/>
</dbReference>
<keyword evidence="3" id="KW-0677">Repeat</keyword>
<evidence type="ECO:0000313" key="11">
    <source>
        <dbReference type="Proteomes" id="UP000716291"/>
    </source>
</evidence>
<feature type="domain" description="RING-type" evidence="8">
    <location>
        <begin position="55"/>
        <end position="104"/>
    </location>
</feature>
<organism evidence="10 11">
    <name type="scientific">Rhizopus oryzae</name>
    <name type="common">Mucormycosis agent</name>
    <name type="synonym">Rhizopus arrhizus var. delemar</name>
    <dbReference type="NCBI Taxonomy" id="64495"/>
    <lineage>
        <taxon>Eukaryota</taxon>
        <taxon>Fungi</taxon>
        <taxon>Fungi incertae sedis</taxon>
        <taxon>Mucoromycota</taxon>
        <taxon>Mucoromycotina</taxon>
        <taxon>Mucoromycetes</taxon>
        <taxon>Mucorales</taxon>
        <taxon>Mucorineae</taxon>
        <taxon>Rhizopodaceae</taxon>
        <taxon>Rhizopus</taxon>
    </lineage>
</organism>
<dbReference type="PANTHER" id="PTHR11685">
    <property type="entry name" value="RBR FAMILY RING FINGER AND IBR DOMAIN-CONTAINING"/>
    <property type="match status" value="1"/>
</dbReference>
<dbReference type="OrthoDB" id="10264956at2759"/>
<accession>A0A9P6XC00</accession>
<dbReference type="CDD" id="cd20336">
    <property type="entry name" value="Rcat_RBR"/>
    <property type="match status" value="1"/>
</dbReference>
<dbReference type="InterPro" id="IPR018957">
    <property type="entry name" value="Znf_C3HC4_RING-type"/>
</dbReference>
<dbReference type="GO" id="GO:0008270">
    <property type="term" value="F:zinc ion binding"/>
    <property type="evidence" value="ECO:0007669"/>
    <property type="project" value="UniProtKB-KW"/>
</dbReference>
<evidence type="ECO:0000256" key="7">
    <source>
        <dbReference type="PROSITE-ProRule" id="PRU00175"/>
    </source>
</evidence>
<gene>
    <name evidence="10" type="ORF">G6F64_004706</name>
</gene>
<keyword evidence="5" id="KW-0833">Ubl conjugation pathway</keyword>
<dbReference type="PROSITE" id="PS51873">
    <property type="entry name" value="TRIAD"/>
    <property type="match status" value="1"/>
</dbReference>
<evidence type="ECO:0000313" key="10">
    <source>
        <dbReference type="EMBL" id="KAG1310232.1"/>
    </source>
</evidence>
<dbReference type="Proteomes" id="UP000716291">
    <property type="component" value="Unassembled WGS sequence"/>
</dbReference>
<dbReference type="InterPro" id="IPR013083">
    <property type="entry name" value="Znf_RING/FYVE/PHD"/>
</dbReference>
<reference evidence="10" key="1">
    <citation type="journal article" date="2020" name="Microb. Genom.">
        <title>Genetic diversity of clinical and environmental Mucorales isolates obtained from an investigation of mucormycosis cases among solid organ transplant recipients.</title>
        <authorList>
            <person name="Nguyen M.H."/>
            <person name="Kaul D."/>
            <person name="Muto C."/>
            <person name="Cheng S.J."/>
            <person name="Richter R.A."/>
            <person name="Bruno V.M."/>
            <person name="Liu G."/>
            <person name="Beyhan S."/>
            <person name="Sundermann A.J."/>
            <person name="Mounaud S."/>
            <person name="Pasculle A.W."/>
            <person name="Nierman W.C."/>
            <person name="Driscoll E."/>
            <person name="Cumbie R."/>
            <person name="Clancy C.J."/>
            <person name="Dupont C.L."/>
        </authorList>
    </citation>
    <scope>NUCLEOTIDE SEQUENCE</scope>
    <source>
        <strain evidence="10">GL11</strain>
    </source>
</reference>
<keyword evidence="6" id="KW-0862">Zinc</keyword>
<keyword evidence="4 7" id="KW-0863">Zinc-finger</keyword>
<dbReference type="Gene3D" id="3.30.40.10">
    <property type="entry name" value="Zinc/RING finger domain, C3HC4 (zinc finger)"/>
    <property type="match status" value="1"/>
</dbReference>
<dbReference type="GO" id="GO:0004842">
    <property type="term" value="F:ubiquitin-protein transferase activity"/>
    <property type="evidence" value="ECO:0007669"/>
    <property type="project" value="InterPro"/>
</dbReference>
<name>A0A9P6XC00_RHIOR</name>
<dbReference type="GO" id="GO:0016567">
    <property type="term" value="P:protein ubiquitination"/>
    <property type="evidence" value="ECO:0007669"/>
    <property type="project" value="InterPro"/>
</dbReference>
<sequence>MPAILLRTVSFIIGWIYQFISSHHHHHPLTPKKATKTTHNQEDEMNNMYFWLQRCSICLDQTYNLCLENCRDQFCKDCFSRYIEETVNQSWGLGVTRIKCPVCQEIISQGEWCRYVSSEIVAKYNKFNQPYRPYSRYCLSCQHSVAPCQSPLAQELSRESRLGNIANDLDLFSKSTNDHSLSSLVDEVLRHFLTTCQKGSTFRIGRIQELYHQIIPVLRKVVSHQKDLYDLASNISKQLVALEIIPEIWKQTQFRHISYFPMETCMNCGDKLCLQCGQVAHFGLSCLEHLKSELMQSTNTEYTSTIQWKLNHTRPCPNCSVMINRDEGCNKVDCLQCGYRFCWRCGSAWTQQKCGFYQCGENKEDVLLKEDENKAELGVPDMHAIDAKRQSIQSL</sequence>
<dbReference type="EMBL" id="JAANQT010000533">
    <property type="protein sequence ID" value="KAG1310232.1"/>
    <property type="molecule type" value="Genomic_DNA"/>
</dbReference>
<dbReference type="InterPro" id="IPR001841">
    <property type="entry name" value="Znf_RING"/>
</dbReference>
<keyword evidence="1" id="KW-0808">Transferase</keyword>